<proteinExistence type="predicted"/>
<sequence>MDTLKLMALDAQDLEIISAHVQDAVFKVEGISYAPRTGTFALVVNRFVWEKTVDGKTGTPDKKTNERRRAVIGFHRVTSVRSIGFSRTDTDAVLSLLALRFEPAGEGPDGVLELVLAGDATIALHVECIEVQLADTGGAWETAFRPHHPES</sequence>
<reference evidence="1" key="1">
    <citation type="submission" date="2021-12" db="EMBL/GenBank/DDBJ databases">
        <authorList>
            <person name="Li Y."/>
        </authorList>
    </citation>
    <scope>NUCLEOTIDE SEQUENCE</scope>
    <source>
        <strain evidence="1">DKSPLA3</strain>
    </source>
</reference>
<dbReference type="Pfam" id="PF11164">
    <property type="entry name" value="DUF2948"/>
    <property type="match status" value="1"/>
</dbReference>
<accession>A0A9X1T082</accession>
<keyword evidence="2" id="KW-1185">Reference proteome</keyword>
<organism evidence="1 2">
    <name type="scientific">Rhizobium quercicola</name>
    <dbReference type="NCBI Taxonomy" id="2901226"/>
    <lineage>
        <taxon>Bacteria</taxon>
        <taxon>Pseudomonadati</taxon>
        <taxon>Pseudomonadota</taxon>
        <taxon>Alphaproteobacteria</taxon>
        <taxon>Hyphomicrobiales</taxon>
        <taxon>Rhizobiaceae</taxon>
        <taxon>Rhizobium/Agrobacterium group</taxon>
        <taxon>Rhizobium</taxon>
    </lineage>
</organism>
<dbReference type="Proteomes" id="UP001139089">
    <property type="component" value="Unassembled WGS sequence"/>
</dbReference>
<name>A0A9X1T082_9HYPH</name>
<dbReference type="RefSeq" id="WP_231812589.1">
    <property type="nucleotide sequence ID" value="NZ_JAJOZR010000003.1"/>
</dbReference>
<comment type="caution">
    <text evidence="1">The sequence shown here is derived from an EMBL/GenBank/DDBJ whole genome shotgun (WGS) entry which is preliminary data.</text>
</comment>
<protein>
    <submittedName>
        <fullName evidence="1">DUF2948 family protein</fullName>
    </submittedName>
</protein>
<evidence type="ECO:0000313" key="1">
    <source>
        <dbReference type="EMBL" id="MCD7108505.1"/>
    </source>
</evidence>
<dbReference type="InterPro" id="IPR021335">
    <property type="entry name" value="DUF2948"/>
</dbReference>
<dbReference type="AlphaFoldDB" id="A0A9X1T082"/>
<gene>
    <name evidence="1" type="ORF">LRX75_05545</name>
</gene>
<evidence type="ECO:0000313" key="2">
    <source>
        <dbReference type="Proteomes" id="UP001139089"/>
    </source>
</evidence>
<dbReference type="EMBL" id="JAJOZR010000003">
    <property type="protein sequence ID" value="MCD7108505.1"/>
    <property type="molecule type" value="Genomic_DNA"/>
</dbReference>